<accession>A0A8X6Q4F1</accession>
<comment type="caution">
    <text evidence="1">The sequence shown here is derived from an EMBL/GenBank/DDBJ whole genome shotgun (WGS) entry which is preliminary data.</text>
</comment>
<sequence>MSEGLVAMRTHLELWQLNTIGIRDSEDSQSEKELEEEAKSHFLQNIKRHYEGHKECSIMCVNSEEKLNKLIVESQAILEKGKFKLQGERERAHSNLPRGTCEKLKDCFCVRIELEIPQPSIQNPFLAVTSFRLSVEFSTRLTLPAL</sequence>
<proteinExistence type="predicted"/>
<name>A0A8X6Q4F1_NEPPI</name>
<gene>
    <name evidence="1" type="ORF">NPIL_119971</name>
</gene>
<dbReference type="EMBL" id="BMAW01028135">
    <property type="protein sequence ID" value="GFU05817.1"/>
    <property type="molecule type" value="Genomic_DNA"/>
</dbReference>
<protein>
    <submittedName>
        <fullName evidence="1">Uncharacterized protein</fullName>
    </submittedName>
</protein>
<dbReference type="Proteomes" id="UP000887013">
    <property type="component" value="Unassembled WGS sequence"/>
</dbReference>
<keyword evidence="2" id="KW-1185">Reference proteome</keyword>
<evidence type="ECO:0000313" key="2">
    <source>
        <dbReference type="Proteomes" id="UP000887013"/>
    </source>
</evidence>
<evidence type="ECO:0000313" key="1">
    <source>
        <dbReference type="EMBL" id="GFU05817.1"/>
    </source>
</evidence>
<dbReference type="AlphaFoldDB" id="A0A8X6Q4F1"/>
<organism evidence="1 2">
    <name type="scientific">Nephila pilipes</name>
    <name type="common">Giant wood spider</name>
    <name type="synonym">Nephila maculata</name>
    <dbReference type="NCBI Taxonomy" id="299642"/>
    <lineage>
        <taxon>Eukaryota</taxon>
        <taxon>Metazoa</taxon>
        <taxon>Ecdysozoa</taxon>
        <taxon>Arthropoda</taxon>
        <taxon>Chelicerata</taxon>
        <taxon>Arachnida</taxon>
        <taxon>Araneae</taxon>
        <taxon>Araneomorphae</taxon>
        <taxon>Entelegynae</taxon>
        <taxon>Araneoidea</taxon>
        <taxon>Nephilidae</taxon>
        <taxon>Nephila</taxon>
    </lineage>
</organism>
<reference evidence="1" key="1">
    <citation type="submission" date="2020-08" db="EMBL/GenBank/DDBJ databases">
        <title>Multicomponent nature underlies the extraordinary mechanical properties of spider dragline silk.</title>
        <authorList>
            <person name="Kono N."/>
            <person name="Nakamura H."/>
            <person name="Mori M."/>
            <person name="Yoshida Y."/>
            <person name="Ohtoshi R."/>
            <person name="Malay A.D."/>
            <person name="Moran D.A.P."/>
            <person name="Tomita M."/>
            <person name="Numata K."/>
            <person name="Arakawa K."/>
        </authorList>
    </citation>
    <scope>NUCLEOTIDE SEQUENCE</scope>
</reference>